<dbReference type="EMBL" id="LAZR01048447">
    <property type="protein sequence ID" value="KKK91909.1"/>
    <property type="molecule type" value="Genomic_DNA"/>
</dbReference>
<reference evidence="2" key="1">
    <citation type="journal article" date="2015" name="Nature">
        <title>Complex archaea that bridge the gap between prokaryotes and eukaryotes.</title>
        <authorList>
            <person name="Spang A."/>
            <person name="Saw J.H."/>
            <person name="Jorgensen S.L."/>
            <person name="Zaremba-Niedzwiedzka K."/>
            <person name="Martijn J."/>
            <person name="Lind A.E."/>
            <person name="van Eijk R."/>
            <person name="Schleper C."/>
            <person name="Guy L."/>
            <person name="Ettema T.J."/>
        </authorList>
    </citation>
    <scope>NUCLEOTIDE SEQUENCE</scope>
</reference>
<proteinExistence type="predicted"/>
<dbReference type="AlphaFoldDB" id="A0A0F9BMU6"/>
<accession>A0A0F9BMU6</accession>
<evidence type="ECO:0008006" key="3">
    <source>
        <dbReference type="Google" id="ProtNLM"/>
    </source>
</evidence>
<dbReference type="NCBIfam" id="NF033572">
    <property type="entry name" value="transpos_ISKra4"/>
    <property type="match status" value="1"/>
</dbReference>
<feature type="compositionally biased region" description="Basic residues" evidence="1">
    <location>
        <begin position="53"/>
        <end position="63"/>
    </location>
</feature>
<name>A0A0F9BMU6_9ZZZZ</name>
<evidence type="ECO:0000256" key="1">
    <source>
        <dbReference type="SAM" id="MobiDB-lite"/>
    </source>
</evidence>
<comment type="caution">
    <text evidence="2">The sequence shown here is derived from an EMBL/GenBank/DDBJ whole genome shotgun (WGS) entry which is preliminary data.</text>
</comment>
<sequence>SELTVKKLRRGKGQKAQKKKMATVAAVFTQEPYIRTPEEVGQSLFPKGEVQSKRRHKTSGPQRKRVWASLQASKDWFISDVKEEMDRRDPRGRKSRVVVTDGERALQRRACLMINDAVLVLDLLHVLEKLWAAGHALYGEGTDEAVEFVRRRAFRILRGEVSQVVKGLRQIVTKRKLKGKKAEVVLGAAAYYYRNKSRMRYNEYLAQGLPIASGSVEGACKNLIKDRMERSGMRWSSDGAEAMVKMRAVYLSGDFEEYWDWHIAQDQERLYPKTRWEPIATVVLKAPYPYHLISMFPVSVSCFNDT</sequence>
<feature type="non-terminal residue" evidence="2">
    <location>
        <position position="1"/>
    </location>
</feature>
<feature type="region of interest" description="Disordered" evidence="1">
    <location>
        <begin position="44"/>
        <end position="63"/>
    </location>
</feature>
<evidence type="ECO:0000313" key="2">
    <source>
        <dbReference type="EMBL" id="KKK91909.1"/>
    </source>
</evidence>
<organism evidence="2">
    <name type="scientific">marine sediment metagenome</name>
    <dbReference type="NCBI Taxonomy" id="412755"/>
    <lineage>
        <taxon>unclassified sequences</taxon>
        <taxon>metagenomes</taxon>
        <taxon>ecological metagenomes</taxon>
    </lineage>
</organism>
<protein>
    <recommendedName>
        <fullName evidence="3">ISKra4 family transposase</fullName>
    </recommendedName>
</protein>
<gene>
    <name evidence="2" type="ORF">LCGC14_2708210</name>
</gene>